<accession>A0A397V405</accession>
<feature type="compositionally biased region" description="Basic and acidic residues" evidence="1">
    <location>
        <begin position="158"/>
        <end position="185"/>
    </location>
</feature>
<dbReference type="AlphaFoldDB" id="A0A397V405"/>
<protein>
    <submittedName>
        <fullName evidence="2">Uncharacterized protein</fullName>
    </submittedName>
</protein>
<sequence>MRSGSIAEVGSDVREGVSLRKKRLLEEQLLEKGRLLEEEKGWLLEGLEFRFWSLAQSSFGQHYYCQAMFNPKNKIIMMLDHIVKKLIAINLNKLKYGEHFPISSSEDDANKKYRDKSDDNDSENDNTEQESKHKNNSNYFDKMNKRPRVMDLDPEEVQEAKKDPDKDVDKEKNTNDYEKNMDIDK</sequence>
<comment type="caution">
    <text evidence="2">The sequence shown here is derived from an EMBL/GenBank/DDBJ whole genome shotgun (WGS) entry which is preliminary data.</text>
</comment>
<feature type="compositionally biased region" description="Basic and acidic residues" evidence="1">
    <location>
        <begin position="108"/>
        <end position="119"/>
    </location>
</feature>
<gene>
    <name evidence="2" type="ORF">C2G38_2190203</name>
</gene>
<keyword evidence="3" id="KW-1185">Reference proteome</keyword>
<name>A0A397V405_9GLOM</name>
<dbReference type="OrthoDB" id="10522746at2759"/>
<organism evidence="2 3">
    <name type="scientific">Gigaspora rosea</name>
    <dbReference type="NCBI Taxonomy" id="44941"/>
    <lineage>
        <taxon>Eukaryota</taxon>
        <taxon>Fungi</taxon>
        <taxon>Fungi incertae sedis</taxon>
        <taxon>Mucoromycota</taxon>
        <taxon>Glomeromycotina</taxon>
        <taxon>Glomeromycetes</taxon>
        <taxon>Diversisporales</taxon>
        <taxon>Gigasporaceae</taxon>
        <taxon>Gigaspora</taxon>
    </lineage>
</organism>
<feature type="compositionally biased region" description="Basic and acidic residues" evidence="1">
    <location>
        <begin position="142"/>
        <end position="151"/>
    </location>
</feature>
<evidence type="ECO:0000313" key="3">
    <source>
        <dbReference type="Proteomes" id="UP000266673"/>
    </source>
</evidence>
<proteinExistence type="predicted"/>
<feature type="region of interest" description="Disordered" evidence="1">
    <location>
        <begin position="105"/>
        <end position="185"/>
    </location>
</feature>
<evidence type="ECO:0000256" key="1">
    <source>
        <dbReference type="SAM" id="MobiDB-lite"/>
    </source>
</evidence>
<dbReference type="EMBL" id="QKWP01000683">
    <property type="protein sequence ID" value="RIB16348.1"/>
    <property type="molecule type" value="Genomic_DNA"/>
</dbReference>
<dbReference type="Proteomes" id="UP000266673">
    <property type="component" value="Unassembled WGS sequence"/>
</dbReference>
<reference evidence="2 3" key="1">
    <citation type="submission" date="2018-06" db="EMBL/GenBank/DDBJ databases">
        <title>Comparative genomics reveals the genomic features of Rhizophagus irregularis, R. cerebriforme, R. diaphanum and Gigaspora rosea, and their symbiotic lifestyle signature.</title>
        <authorList>
            <person name="Morin E."/>
            <person name="San Clemente H."/>
            <person name="Chen E.C.H."/>
            <person name="De La Providencia I."/>
            <person name="Hainaut M."/>
            <person name="Kuo A."/>
            <person name="Kohler A."/>
            <person name="Murat C."/>
            <person name="Tang N."/>
            <person name="Roy S."/>
            <person name="Loubradou J."/>
            <person name="Henrissat B."/>
            <person name="Grigoriev I.V."/>
            <person name="Corradi N."/>
            <person name="Roux C."/>
            <person name="Martin F.M."/>
        </authorList>
    </citation>
    <scope>NUCLEOTIDE SEQUENCE [LARGE SCALE GENOMIC DNA]</scope>
    <source>
        <strain evidence="2 3">DAOM 194757</strain>
    </source>
</reference>
<evidence type="ECO:0000313" key="2">
    <source>
        <dbReference type="EMBL" id="RIB16348.1"/>
    </source>
</evidence>